<gene>
    <name evidence="1" type="ORF">S03H2_64563</name>
</gene>
<reference evidence="1" key="1">
    <citation type="journal article" date="2014" name="Front. Microbiol.">
        <title>High frequency of phylogenetically diverse reductive dehalogenase-homologous genes in deep subseafloor sedimentary metagenomes.</title>
        <authorList>
            <person name="Kawai M."/>
            <person name="Futagami T."/>
            <person name="Toyoda A."/>
            <person name="Takaki Y."/>
            <person name="Nishi S."/>
            <person name="Hori S."/>
            <person name="Arai W."/>
            <person name="Tsubouchi T."/>
            <person name="Morono Y."/>
            <person name="Uchiyama I."/>
            <person name="Ito T."/>
            <person name="Fujiyama A."/>
            <person name="Inagaki F."/>
            <person name="Takami H."/>
        </authorList>
    </citation>
    <scope>NUCLEOTIDE SEQUENCE</scope>
    <source>
        <strain evidence="1">Expedition CK06-06</strain>
    </source>
</reference>
<feature type="non-terminal residue" evidence="1">
    <location>
        <position position="1"/>
    </location>
</feature>
<sequence>TENNQYFMRLQYSAQELDETFKKDEQKRVLEFYWKLKGSL</sequence>
<dbReference type="EMBL" id="BARU01041952">
    <property type="protein sequence ID" value="GAH79610.1"/>
    <property type="molecule type" value="Genomic_DNA"/>
</dbReference>
<accession>X1JDM4</accession>
<evidence type="ECO:0000313" key="1">
    <source>
        <dbReference type="EMBL" id="GAH79610.1"/>
    </source>
</evidence>
<comment type="caution">
    <text evidence="1">The sequence shown here is derived from an EMBL/GenBank/DDBJ whole genome shotgun (WGS) entry which is preliminary data.</text>
</comment>
<name>X1JDM4_9ZZZZ</name>
<proteinExistence type="predicted"/>
<dbReference type="AlphaFoldDB" id="X1JDM4"/>
<protein>
    <submittedName>
        <fullName evidence="1">Uncharacterized protein</fullName>
    </submittedName>
</protein>
<organism evidence="1">
    <name type="scientific">marine sediment metagenome</name>
    <dbReference type="NCBI Taxonomy" id="412755"/>
    <lineage>
        <taxon>unclassified sequences</taxon>
        <taxon>metagenomes</taxon>
        <taxon>ecological metagenomes</taxon>
    </lineage>
</organism>